<organism evidence="1 2">
    <name type="scientific">Actinokineospora bangkokensis</name>
    <dbReference type="NCBI Taxonomy" id="1193682"/>
    <lineage>
        <taxon>Bacteria</taxon>
        <taxon>Bacillati</taxon>
        <taxon>Actinomycetota</taxon>
        <taxon>Actinomycetes</taxon>
        <taxon>Pseudonocardiales</taxon>
        <taxon>Pseudonocardiaceae</taxon>
        <taxon>Actinokineospora</taxon>
    </lineage>
</organism>
<reference evidence="1 2" key="1">
    <citation type="submission" date="2016-10" db="EMBL/GenBank/DDBJ databases">
        <title>The Draft Genome Sequence of Actinokineospora bangkokensis 44EHWT reveals the biosynthetic pathway of antifungal compounds Thailandins with unusual extender unit butylmalonyl-CoA.</title>
        <authorList>
            <person name="Greule A."/>
            <person name="Intra B."/>
            <person name="Flemming S."/>
            <person name="Rommel M.G."/>
            <person name="Panbangred W."/>
            <person name="Bechthold A."/>
        </authorList>
    </citation>
    <scope>NUCLEOTIDE SEQUENCE [LARGE SCALE GENOMIC DNA]</scope>
    <source>
        <strain evidence="1 2">44EHW</strain>
    </source>
</reference>
<dbReference type="OrthoDB" id="9796766at2"/>
<comment type="caution">
    <text evidence="1">The sequence shown here is derived from an EMBL/GenBank/DDBJ whole genome shotgun (WGS) entry which is preliminary data.</text>
</comment>
<dbReference type="Gene3D" id="2.60.120.620">
    <property type="entry name" value="q2cbj1_9rhob like domain"/>
    <property type="match status" value="1"/>
</dbReference>
<dbReference type="PANTHER" id="PTHR20883:SF48">
    <property type="entry name" value="ECTOINE DIOXYGENASE"/>
    <property type="match status" value="1"/>
</dbReference>
<keyword evidence="2" id="KW-1185">Reference proteome</keyword>
<dbReference type="STRING" id="1193682.BJP25_15730"/>
<evidence type="ECO:0000313" key="1">
    <source>
        <dbReference type="EMBL" id="OLR93706.1"/>
    </source>
</evidence>
<dbReference type="GO" id="GO:0016706">
    <property type="term" value="F:2-oxoglutarate-dependent dioxygenase activity"/>
    <property type="evidence" value="ECO:0007669"/>
    <property type="project" value="UniProtKB-ARBA"/>
</dbReference>
<proteinExistence type="predicted"/>
<dbReference type="Pfam" id="PF05721">
    <property type="entry name" value="PhyH"/>
    <property type="match status" value="1"/>
</dbReference>
<dbReference type="Proteomes" id="UP000186040">
    <property type="component" value="Unassembled WGS sequence"/>
</dbReference>
<dbReference type="AlphaFoldDB" id="A0A1Q9LNS9"/>
<dbReference type="EMBL" id="MKQR01000009">
    <property type="protein sequence ID" value="OLR93706.1"/>
    <property type="molecule type" value="Genomic_DNA"/>
</dbReference>
<protein>
    <submittedName>
        <fullName evidence="1">Chemotaxis protein CheX</fullName>
    </submittedName>
</protein>
<dbReference type="InterPro" id="IPR010092">
    <property type="entry name" value="Chlorin_enz"/>
</dbReference>
<name>A0A1Q9LNS9_9PSEU</name>
<dbReference type="SUPFAM" id="SSF51197">
    <property type="entry name" value="Clavaminate synthase-like"/>
    <property type="match status" value="1"/>
</dbReference>
<dbReference type="GO" id="GO:0005506">
    <property type="term" value="F:iron ion binding"/>
    <property type="evidence" value="ECO:0007669"/>
    <property type="project" value="UniProtKB-ARBA"/>
</dbReference>
<accession>A0A1Q9LNS9</accession>
<sequence>MGDPGREFSLTDAQLAQFHRDGFIGPFDLYEPEQMEQDLRALRPKLLNTKKAVYGGGDGVSGVTNLANYDRHLDVEFLARHIVRPEITDRVASILGPDVLCWRTEFFPKYPGDEGTDWHQADNFANVAGSKQPQIEWPNDAEFGGTITVWTAFTPATVEMGCLQFIPGTHDVMNYDETKTMDYDPEAINNREKAGVRRGFFGYDYRQLQKDPDWEPDESRAVSQVMRQGQFIIFWSTLMHASHPHAGLTDQMRLGFAARYLPTSVRVYPYSNGLEEFGGTASLERFGNVLVSGQDTFGHNKFVDETVNGFRFPVPGRVS</sequence>
<dbReference type="RefSeq" id="WP_075974604.1">
    <property type="nucleotide sequence ID" value="NZ_MKQR01000009.1"/>
</dbReference>
<dbReference type="InterPro" id="IPR008775">
    <property type="entry name" value="Phytyl_CoA_dOase-like"/>
</dbReference>
<evidence type="ECO:0000313" key="2">
    <source>
        <dbReference type="Proteomes" id="UP000186040"/>
    </source>
</evidence>
<dbReference type="PANTHER" id="PTHR20883">
    <property type="entry name" value="PHYTANOYL-COA DIOXYGENASE DOMAIN CONTAINING 1"/>
    <property type="match status" value="1"/>
</dbReference>
<gene>
    <name evidence="1" type="ORF">BJP25_15730</name>
</gene>
<dbReference type="NCBIfam" id="TIGR01762">
    <property type="entry name" value="chlorin-enz"/>
    <property type="match status" value="1"/>
</dbReference>